<comment type="caution">
    <text evidence="1">The sequence shown here is derived from an EMBL/GenBank/DDBJ whole genome shotgun (WGS) entry which is preliminary data.</text>
</comment>
<gene>
    <name evidence="1" type="ORF">LCGC14_1148100</name>
</gene>
<name>A0A0F9MJL0_9ZZZZ</name>
<evidence type="ECO:0000313" key="1">
    <source>
        <dbReference type="EMBL" id="KKM99411.1"/>
    </source>
</evidence>
<reference evidence="1" key="1">
    <citation type="journal article" date="2015" name="Nature">
        <title>Complex archaea that bridge the gap between prokaryotes and eukaryotes.</title>
        <authorList>
            <person name="Spang A."/>
            <person name="Saw J.H."/>
            <person name="Jorgensen S.L."/>
            <person name="Zaremba-Niedzwiedzka K."/>
            <person name="Martijn J."/>
            <person name="Lind A.E."/>
            <person name="van Eijk R."/>
            <person name="Schleper C."/>
            <person name="Guy L."/>
            <person name="Ettema T.J."/>
        </authorList>
    </citation>
    <scope>NUCLEOTIDE SEQUENCE</scope>
</reference>
<protein>
    <submittedName>
        <fullName evidence="1">Uncharacterized protein</fullName>
    </submittedName>
</protein>
<sequence>MSSYEDWQLKIPTARKAVFKMINWWIEEDYSPVGWNITYDRLRGQIEGRTRFHGGEPVFHHEHTYTSAILRVEGDRLETVNSIYILGEPKDE</sequence>
<accession>A0A0F9MJL0</accession>
<proteinExistence type="predicted"/>
<dbReference type="EMBL" id="LAZR01005499">
    <property type="protein sequence ID" value="KKM99411.1"/>
    <property type="molecule type" value="Genomic_DNA"/>
</dbReference>
<dbReference type="AlphaFoldDB" id="A0A0F9MJL0"/>
<organism evidence="1">
    <name type="scientific">marine sediment metagenome</name>
    <dbReference type="NCBI Taxonomy" id="412755"/>
    <lineage>
        <taxon>unclassified sequences</taxon>
        <taxon>metagenomes</taxon>
        <taxon>ecological metagenomes</taxon>
    </lineage>
</organism>